<feature type="domain" description="Calcineurin-like phosphoesterase" evidence="5">
    <location>
        <begin position="1"/>
        <end position="199"/>
    </location>
</feature>
<keyword evidence="3" id="KW-0408">Iron</keyword>
<evidence type="ECO:0000259" key="5">
    <source>
        <dbReference type="Pfam" id="PF00149"/>
    </source>
</evidence>
<organism evidence="6 7">
    <name type="scientific">Octadecabacter antarcticus 307</name>
    <dbReference type="NCBI Taxonomy" id="391626"/>
    <lineage>
        <taxon>Bacteria</taxon>
        <taxon>Pseudomonadati</taxon>
        <taxon>Pseudomonadota</taxon>
        <taxon>Alphaproteobacteria</taxon>
        <taxon>Rhodobacterales</taxon>
        <taxon>Roseobacteraceae</taxon>
        <taxon>Octadecabacter</taxon>
    </lineage>
</organism>
<name>M9R851_9RHOB</name>
<dbReference type="HOGENOM" id="CLU_070320_2_1_5"/>
<dbReference type="eggNOG" id="COG1409">
    <property type="taxonomic scope" value="Bacteria"/>
</dbReference>
<dbReference type="PANTHER" id="PTHR42988">
    <property type="entry name" value="PHOSPHOHYDROLASE"/>
    <property type="match status" value="1"/>
</dbReference>
<evidence type="ECO:0000256" key="3">
    <source>
        <dbReference type="ARBA" id="ARBA00023004"/>
    </source>
</evidence>
<evidence type="ECO:0000256" key="1">
    <source>
        <dbReference type="ARBA" id="ARBA00022723"/>
    </source>
</evidence>
<evidence type="ECO:0000256" key="4">
    <source>
        <dbReference type="ARBA" id="ARBA00025742"/>
    </source>
</evidence>
<evidence type="ECO:0000256" key="2">
    <source>
        <dbReference type="ARBA" id="ARBA00022801"/>
    </source>
</evidence>
<comment type="similarity">
    <text evidence="4">Belongs to the cyclic nucleotide phosphodiesterase class-III family.</text>
</comment>
<dbReference type="STRING" id="391626.OAN307_c07660"/>
<dbReference type="SUPFAM" id="SSF56300">
    <property type="entry name" value="Metallo-dependent phosphatases"/>
    <property type="match status" value="1"/>
</dbReference>
<dbReference type="Proteomes" id="UP000005307">
    <property type="component" value="Chromosome"/>
</dbReference>
<reference evidence="6 7" key="1">
    <citation type="journal article" date="2013" name="PLoS ONE">
        <title>Poles Apart: Arctic and Antarctic Octadecabacter strains Share High Genome Plasticity and a New Type of Xanthorhodopsin.</title>
        <authorList>
            <person name="Vollmers J."/>
            <person name="Voget S."/>
            <person name="Dietrich S."/>
            <person name="Gollnow K."/>
            <person name="Smits M."/>
            <person name="Meyer K."/>
            <person name="Brinkhoff T."/>
            <person name="Simon M."/>
            <person name="Daniel R."/>
        </authorList>
    </citation>
    <scope>NUCLEOTIDE SEQUENCE [LARGE SCALE GENOMIC DNA]</scope>
    <source>
        <strain evidence="6 7">307</strain>
    </source>
</reference>
<keyword evidence="2" id="KW-0378">Hydrolase</keyword>
<evidence type="ECO:0000313" key="7">
    <source>
        <dbReference type="Proteomes" id="UP000005307"/>
    </source>
</evidence>
<keyword evidence="1" id="KW-0479">Metal-binding</keyword>
<proteinExistence type="inferred from homology"/>
<evidence type="ECO:0000313" key="6">
    <source>
        <dbReference type="EMBL" id="AGI66491.1"/>
    </source>
</evidence>
<dbReference type="OrthoDB" id="356681at2"/>
<dbReference type="InterPro" id="IPR050884">
    <property type="entry name" value="CNP_phosphodiesterase-III"/>
</dbReference>
<keyword evidence="7" id="KW-1185">Reference proteome</keyword>
<accession>M9R851</accession>
<dbReference type="Pfam" id="PF00149">
    <property type="entry name" value="Metallophos"/>
    <property type="match status" value="1"/>
</dbReference>
<dbReference type="GO" id="GO:0046872">
    <property type="term" value="F:metal ion binding"/>
    <property type="evidence" value="ECO:0007669"/>
    <property type="project" value="UniProtKB-KW"/>
</dbReference>
<dbReference type="GO" id="GO:0016787">
    <property type="term" value="F:hydrolase activity"/>
    <property type="evidence" value="ECO:0007669"/>
    <property type="project" value="UniProtKB-KW"/>
</dbReference>
<dbReference type="InterPro" id="IPR004843">
    <property type="entry name" value="Calcineurin-like_PHP"/>
</dbReference>
<dbReference type="PANTHER" id="PTHR42988:SF2">
    <property type="entry name" value="CYCLIC NUCLEOTIDE PHOSPHODIESTERASE CBUA0032-RELATED"/>
    <property type="match status" value="1"/>
</dbReference>
<sequence>MLIAHISDFHIFAEAPETSLVRPDAADAARKVVADIAAFTPQIGAVMFTGDLTDGGSAEDYALLTDILSPLDVPVFVVPGNHDARPGMRASFAGKLPFEADPFLNYEAWFNDIRILALDTLWDGQIAGRLDQTQLVWLAERLAVPHHGLTLILMHHPAFPSQMAPLDAMTLQDGRADFERLIANYNEPLRILSGHIHRPFQTLWHGVFCAVSGGPAFQHALTLDPDADEPGIVAEPYAYFIHRITDATSVSIHTRYVAL</sequence>
<gene>
    <name evidence="6" type="ORF">OAN307_c07660</name>
</gene>
<dbReference type="RefSeq" id="WP_015498538.1">
    <property type="nucleotide sequence ID" value="NC_020911.1"/>
</dbReference>
<protein>
    <submittedName>
        <fullName evidence="6">Putative calcineurin-like phosphoesterase</fullName>
    </submittedName>
</protein>
<dbReference type="InterPro" id="IPR029052">
    <property type="entry name" value="Metallo-depent_PP-like"/>
</dbReference>
<dbReference type="KEGG" id="oat:OAN307_c07660"/>
<dbReference type="AlphaFoldDB" id="M9R851"/>
<dbReference type="Gene3D" id="3.60.21.10">
    <property type="match status" value="1"/>
</dbReference>
<dbReference type="EMBL" id="CP003740">
    <property type="protein sequence ID" value="AGI66491.1"/>
    <property type="molecule type" value="Genomic_DNA"/>
</dbReference>